<keyword evidence="4" id="KW-1185">Reference proteome</keyword>
<dbReference type="InterPro" id="IPR052698">
    <property type="entry name" value="MoCofactor_Util/Proc"/>
</dbReference>
<feature type="domain" description="XdhC- CoxI" evidence="1">
    <location>
        <begin position="14"/>
        <end position="74"/>
    </location>
</feature>
<feature type="domain" description="XdhC Rossmann" evidence="2">
    <location>
        <begin position="112"/>
        <end position="260"/>
    </location>
</feature>
<dbReference type="InterPro" id="IPR036291">
    <property type="entry name" value="NAD(P)-bd_dom_sf"/>
</dbReference>
<dbReference type="PANTHER" id="PTHR30388:SF6">
    <property type="entry name" value="XANTHINE DEHYDROGENASE SUBUNIT A-RELATED"/>
    <property type="match status" value="1"/>
</dbReference>
<gene>
    <name evidence="3" type="primary">xdhC</name>
    <name evidence="3" type="ORF">CFH99_02300</name>
</gene>
<dbReference type="PANTHER" id="PTHR30388">
    <property type="entry name" value="ALDEHYDE OXIDOREDUCTASE MOLYBDENUM COFACTOR ASSEMBLY PROTEIN"/>
    <property type="match status" value="1"/>
</dbReference>
<organism evidence="3 4">
    <name type="scientific">Nocardioides aromaticivorans</name>
    <dbReference type="NCBI Taxonomy" id="200618"/>
    <lineage>
        <taxon>Bacteria</taxon>
        <taxon>Bacillati</taxon>
        <taxon>Actinomycetota</taxon>
        <taxon>Actinomycetes</taxon>
        <taxon>Propionibacteriales</taxon>
        <taxon>Nocardioidaceae</taxon>
        <taxon>Nocardioides</taxon>
    </lineage>
</organism>
<dbReference type="SUPFAM" id="SSF51735">
    <property type="entry name" value="NAD(P)-binding Rossmann-fold domains"/>
    <property type="match status" value="1"/>
</dbReference>
<evidence type="ECO:0000313" key="4">
    <source>
        <dbReference type="Proteomes" id="UP000662818"/>
    </source>
</evidence>
<dbReference type="Gene3D" id="3.40.50.720">
    <property type="entry name" value="NAD(P)-binding Rossmann-like Domain"/>
    <property type="match status" value="1"/>
</dbReference>
<evidence type="ECO:0000259" key="1">
    <source>
        <dbReference type="Pfam" id="PF02625"/>
    </source>
</evidence>
<proteinExistence type="predicted"/>
<dbReference type="InterPro" id="IPR014308">
    <property type="entry name" value="Xanthine_DH_XdhC"/>
</dbReference>
<dbReference type="EMBL" id="CP022295">
    <property type="protein sequence ID" value="QSR24450.1"/>
    <property type="molecule type" value="Genomic_DNA"/>
</dbReference>
<name>A0ABX7PF87_9ACTN</name>
<accession>A0ABX7PF87</accession>
<reference evidence="3 4" key="1">
    <citation type="submission" date="2017-06" db="EMBL/GenBank/DDBJ databases">
        <title>Complete Genome Sequence of the Soil Carbazole-Degrading Bacterium Nocardioides aromaticivorans IC177.</title>
        <authorList>
            <person name="Vejarano F."/>
            <person name="Suzuki-Minakuchi C."/>
            <person name="Ohtsubo Y."/>
            <person name="Tsuda M."/>
            <person name="Okada K."/>
            <person name="Nojiri H."/>
        </authorList>
    </citation>
    <scope>NUCLEOTIDE SEQUENCE [LARGE SCALE GENOMIC DNA]</scope>
    <source>
        <strain evidence="3 4">IC177</strain>
    </source>
</reference>
<dbReference type="InterPro" id="IPR027051">
    <property type="entry name" value="XdhC_Rossmann_dom"/>
</dbReference>
<protein>
    <submittedName>
        <fullName evidence="3">Xanthine dehydrogenase accessory protein XdhC</fullName>
    </submittedName>
</protein>
<evidence type="ECO:0000313" key="3">
    <source>
        <dbReference type="EMBL" id="QSR24450.1"/>
    </source>
</evidence>
<dbReference type="NCBIfam" id="TIGR02964">
    <property type="entry name" value="xanthine_xdhC"/>
    <property type="match status" value="1"/>
</dbReference>
<sequence>MTEMEWLKAVQRLREQRVPGVLVTLTSVRGHSPREAGAKMVVAADRTWASVGGGNLEAVAIERARAMLASGATTPESVECSLSDKAPYQHGVQCCGGEVELLLEPLPVVPSVAIFGMGHVGLELARILARHDIELHLVDSRADQLEPAQLRALDDAVAGVHVHRVPVLPELVVGELPAGTHVLVMTHDHAEDAALCDAAIRSSHLATIGLIGSSAKWTRFKAKLADEGHSPEAIARITTPIGLPDLPGKEPATIAVSVAAWLLQAFAREATPSTRTSATRPEVTQ</sequence>
<dbReference type="Pfam" id="PF02625">
    <property type="entry name" value="XdhC_CoxI"/>
    <property type="match status" value="1"/>
</dbReference>
<dbReference type="Proteomes" id="UP000662818">
    <property type="component" value="Chromosome"/>
</dbReference>
<evidence type="ECO:0000259" key="2">
    <source>
        <dbReference type="Pfam" id="PF13478"/>
    </source>
</evidence>
<dbReference type="InterPro" id="IPR003777">
    <property type="entry name" value="XdhC_CoxI"/>
</dbReference>
<dbReference type="Pfam" id="PF13478">
    <property type="entry name" value="XdhC_C"/>
    <property type="match status" value="1"/>
</dbReference>